<evidence type="ECO:0000256" key="10">
    <source>
        <dbReference type="SAM" id="MobiDB-lite"/>
    </source>
</evidence>
<dbReference type="SUPFAM" id="SSF81321">
    <property type="entry name" value="Family A G protein-coupled receptor-like"/>
    <property type="match status" value="1"/>
</dbReference>
<feature type="transmembrane region" description="Helical" evidence="11">
    <location>
        <begin position="324"/>
        <end position="348"/>
    </location>
</feature>
<keyword evidence="14" id="KW-1185">Reference proteome</keyword>
<dbReference type="Proteomes" id="UP000887013">
    <property type="component" value="Unassembled WGS sequence"/>
</dbReference>
<organism evidence="13 14">
    <name type="scientific">Nephila pilipes</name>
    <name type="common">Giant wood spider</name>
    <name type="synonym">Nephila maculata</name>
    <dbReference type="NCBI Taxonomy" id="299642"/>
    <lineage>
        <taxon>Eukaryota</taxon>
        <taxon>Metazoa</taxon>
        <taxon>Ecdysozoa</taxon>
        <taxon>Arthropoda</taxon>
        <taxon>Chelicerata</taxon>
        <taxon>Arachnida</taxon>
        <taxon>Araneae</taxon>
        <taxon>Araneomorphae</taxon>
        <taxon>Entelegynae</taxon>
        <taxon>Araneoidea</taxon>
        <taxon>Nephilidae</taxon>
        <taxon>Nephila</taxon>
    </lineage>
</organism>
<dbReference type="GO" id="GO:0043005">
    <property type="term" value="C:neuron projection"/>
    <property type="evidence" value="ECO:0007669"/>
    <property type="project" value="TreeGrafter"/>
</dbReference>
<feature type="domain" description="G-protein coupled receptors family 1 profile" evidence="12">
    <location>
        <begin position="86"/>
        <end position="345"/>
    </location>
</feature>
<dbReference type="PROSITE" id="PS50262">
    <property type="entry name" value="G_PROTEIN_RECEP_F1_2"/>
    <property type="match status" value="1"/>
</dbReference>
<evidence type="ECO:0000256" key="3">
    <source>
        <dbReference type="ARBA" id="ARBA00022692"/>
    </source>
</evidence>
<dbReference type="AlphaFoldDB" id="A0A8X6NDP9"/>
<proteinExistence type="inferred from homology"/>
<evidence type="ECO:0000256" key="11">
    <source>
        <dbReference type="SAM" id="Phobius"/>
    </source>
</evidence>
<evidence type="ECO:0000256" key="8">
    <source>
        <dbReference type="ARBA" id="ARBA00023224"/>
    </source>
</evidence>
<dbReference type="InterPro" id="IPR017452">
    <property type="entry name" value="GPCR_Rhodpsn_7TM"/>
</dbReference>
<evidence type="ECO:0000256" key="5">
    <source>
        <dbReference type="ARBA" id="ARBA00023040"/>
    </source>
</evidence>
<evidence type="ECO:0000259" key="12">
    <source>
        <dbReference type="PROSITE" id="PS50262"/>
    </source>
</evidence>
<evidence type="ECO:0000256" key="6">
    <source>
        <dbReference type="ARBA" id="ARBA00023136"/>
    </source>
</evidence>
<dbReference type="GO" id="GO:0004983">
    <property type="term" value="F:neuropeptide Y receptor activity"/>
    <property type="evidence" value="ECO:0007669"/>
    <property type="project" value="InterPro"/>
</dbReference>
<dbReference type="PRINTS" id="PR00237">
    <property type="entry name" value="GPCRRHODOPSN"/>
</dbReference>
<keyword evidence="4 11" id="KW-1133">Transmembrane helix</keyword>
<dbReference type="PRINTS" id="PR01012">
    <property type="entry name" value="NRPEPTIDEYR"/>
</dbReference>
<sequence length="461" mass="52774">MSIENALDKIKYLIHRLNQDINKSLTQWDEGYSDLNITSKANPILDEKLIENWLHKYTQKLSGNDVLKNTVIIFFYVLIMLVSLFGNSIVCKIIFGKSSKKSSTNVYIGNLSISDLMMTVVNIPLQLTQILPRNWPLGLMLCKCLPFFGAMSVSVSTLTMAFIALDRYQVIAHPMKPRLSYKATIRKVILIWIMAFILSCPYPLMSDVISNASNGYATRCTIVYPPPSIRFRQIFTVIALLLQFVVPLAVSGITYVKTCYIIWERQSIGEVTQDQVQQHREKKWKTIKMLVIVLIAFTVCWLPLNVYHTYQDSRGKVGLRKHNTTIWIVCHWFAMSSVCCNPFIYCWLNEKFRNAAKIYLRWILTFGRRKPLESIRCSFVRENSVLTLSKIKNPSLKNSSFSTNTKESSTSSPEREKGNSYQTTSESEDSIRLSKIVVEAVVENYASNQKYSSESSPIPPI</sequence>
<feature type="region of interest" description="Disordered" evidence="10">
    <location>
        <begin position="398"/>
        <end position="430"/>
    </location>
</feature>
<evidence type="ECO:0000256" key="4">
    <source>
        <dbReference type="ARBA" id="ARBA00022989"/>
    </source>
</evidence>
<evidence type="ECO:0000256" key="2">
    <source>
        <dbReference type="ARBA" id="ARBA00010663"/>
    </source>
</evidence>
<feature type="transmembrane region" description="Helical" evidence="11">
    <location>
        <begin position="234"/>
        <end position="256"/>
    </location>
</feature>
<dbReference type="EMBL" id="BMAW01103442">
    <property type="protein sequence ID" value="GFT09126.1"/>
    <property type="molecule type" value="Genomic_DNA"/>
</dbReference>
<evidence type="ECO:0000256" key="9">
    <source>
        <dbReference type="RuleBase" id="RU000688"/>
    </source>
</evidence>
<evidence type="ECO:0000313" key="13">
    <source>
        <dbReference type="EMBL" id="GFT09126.1"/>
    </source>
</evidence>
<dbReference type="InterPro" id="IPR000276">
    <property type="entry name" value="GPCR_Rhodpsn"/>
</dbReference>
<keyword evidence="5 9" id="KW-0297">G-protein coupled receptor</keyword>
<dbReference type="OrthoDB" id="10037617at2759"/>
<evidence type="ECO:0000313" key="14">
    <source>
        <dbReference type="Proteomes" id="UP000887013"/>
    </source>
</evidence>
<dbReference type="GO" id="GO:0005886">
    <property type="term" value="C:plasma membrane"/>
    <property type="evidence" value="ECO:0007669"/>
    <property type="project" value="TreeGrafter"/>
</dbReference>
<name>A0A8X6NDP9_NEPPI</name>
<feature type="compositionally biased region" description="Polar residues" evidence="10">
    <location>
        <begin position="398"/>
        <end position="412"/>
    </location>
</feature>
<feature type="transmembrane region" description="Helical" evidence="11">
    <location>
        <begin position="145"/>
        <end position="165"/>
    </location>
</feature>
<keyword evidence="7 9" id="KW-0675">Receptor</keyword>
<evidence type="ECO:0000256" key="1">
    <source>
        <dbReference type="ARBA" id="ARBA00004141"/>
    </source>
</evidence>
<comment type="subcellular location">
    <subcellularLocation>
        <location evidence="1">Membrane</location>
        <topology evidence="1">Multi-pass membrane protein</topology>
    </subcellularLocation>
</comment>
<reference evidence="13" key="1">
    <citation type="submission" date="2020-08" db="EMBL/GenBank/DDBJ databases">
        <title>Multicomponent nature underlies the extraordinary mechanical properties of spider dragline silk.</title>
        <authorList>
            <person name="Kono N."/>
            <person name="Nakamura H."/>
            <person name="Mori M."/>
            <person name="Yoshida Y."/>
            <person name="Ohtoshi R."/>
            <person name="Malay A.D."/>
            <person name="Moran D.A.P."/>
            <person name="Tomita M."/>
            <person name="Numata K."/>
            <person name="Arakawa K."/>
        </authorList>
    </citation>
    <scope>NUCLEOTIDE SEQUENCE</scope>
</reference>
<dbReference type="PANTHER" id="PTHR24235">
    <property type="entry name" value="NEUROPEPTIDE Y RECEPTOR"/>
    <property type="match status" value="1"/>
</dbReference>
<keyword evidence="8 9" id="KW-0807">Transducer</keyword>
<evidence type="ECO:0000256" key="7">
    <source>
        <dbReference type="ARBA" id="ARBA00023170"/>
    </source>
</evidence>
<gene>
    <name evidence="13" type="primary">GPR83</name>
    <name evidence="13" type="ORF">NPIL_454011</name>
</gene>
<dbReference type="PANTHER" id="PTHR24235:SF29">
    <property type="entry name" value="GH23382P"/>
    <property type="match status" value="1"/>
</dbReference>
<dbReference type="InterPro" id="IPR000611">
    <property type="entry name" value="NPY_rcpt"/>
</dbReference>
<feature type="transmembrane region" description="Helical" evidence="11">
    <location>
        <begin position="185"/>
        <end position="204"/>
    </location>
</feature>
<dbReference type="Gene3D" id="1.20.1070.10">
    <property type="entry name" value="Rhodopsin 7-helix transmembrane proteins"/>
    <property type="match status" value="1"/>
</dbReference>
<dbReference type="GO" id="GO:0042923">
    <property type="term" value="F:neuropeptide binding"/>
    <property type="evidence" value="ECO:0007669"/>
    <property type="project" value="TreeGrafter"/>
</dbReference>
<comment type="similarity">
    <text evidence="2 9">Belongs to the G-protein coupled receptor 1 family.</text>
</comment>
<comment type="caution">
    <text evidence="13">The sequence shown here is derived from an EMBL/GenBank/DDBJ whole genome shotgun (WGS) entry which is preliminary data.</text>
</comment>
<dbReference type="Pfam" id="PF00001">
    <property type="entry name" value="7tm_1"/>
    <property type="match status" value="1"/>
</dbReference>
<keyword evidence="3 9" id="KW-0812">Transmembrane</keyword>
<keyword evidence="6 11" id="KW-0472">Membrane</keyword>
<feature type="transmembrane region" description="Helical" evidence="11">
    <location>
        <begin position="71"/>
        <end position="95"/>
    </location>
</feature>
<protein>
    <submittedName>
        <fullName evidence="13">Probable G-protein coupled receptor 83</fullName>
    </submittedName>
</protein>
<feature type="transmembrane region" description="Helical" evidence="11">
    <location>
        <begin position="107"/>
        <end position="125"/>
    </location>
</feature>
<accession>A0A8X6NDP9</accession>
<dbReference type="PROSITE" id="PS00237">
    <property type="entry name" value="G_PROTEIN_RECEP_F1_1"/>
    <property type="match status" value="1"/>
</dbReference>
<feature type="transmembrane region" description="Helical" evidence="11">
    <location>
        <begin position="287"/>
        <end position="304"/>
    </location>
</feature>